<sequence>MNWRIQWVQAHRVDSTMEGRNRDAENTSSSNTNKDHRFIGKELQVASVVFLTLIATGIEAGIGKAAAAAVKRSTGALEAGYGRCMDGAWKLVFMKTLQFLERAEFDCFQVYV</sequence>
<protein>
    <submittedName>
        <fullName evidence="1">Uncharacterized protein</fullName>
    </submittedName>
</protein>
<comment type="caution">
    <text evidence="1">The sequence shown here is derived from an EMBL/GenBank/DDBJ whole genome shotgun (WGS) entry which is preliminary data.</text>
</comment>
<gene>
    <name evidence="1" type="ORF">FRX31_009254</name>
</gene>
<proteinExistence type="predicted"/>
<evidence type="ECO:0000313" key="1">
    <source>
        <dbReference type="EMBL" id="KAF5201159.1"/>
    </source>
</evidence>
<dbReference type="Proteomes" id="UP000554482">
    <property type="component" value="Unassembled WGS sequence"/>
</dbReference>
<dbReference type="AlphaFoldDB" id="A0A7J6WUT9"/>
<name>A0A7J6WUT9_THATH</name>
<keyword evidence="2" id="KW-1185">Reference proteome</keyword>
<organism evidence="1 2">
    <name type="scientific">Thalictrum thalictroides</name>
    <name type="common">Rue-anemone</name>
    <name type="synonym">Anemone thalictroides</name>
    <dbReference type="NCBI Taxonomy" id="46969"/>
    <lineage>
        <taxon>Eukaryota</taxon>
        <taxon>Viridiplantae</taxon>
        <taxon>Streptophyta</taxon>
        <taxon>Embryophyta</taxon>
        <taxon>Tracheophyta</taxon>
        <taxon>Spermatophyta</taxon>
        <taxon>Magnoliopsida</taxon>
        <taxon>Ranunculales</taxon>
        <taxon>Ranunculaceae</taxon>
        <taxon>Thalictroideae</taxon>
        <taxon>Thalictrum</taxon>
    </lineage>
</organism>
<reference evidence="1 2" key="1">
    <citation type="submission" date="2020-06" db="EMBL/GenBank/DDBJ databases">
        <title>Transcriptomic and genomic resources for Thalictrum thalictroides and T. hernandezii: Facilitating candidate gene discovery in an emerging model plant lineage.</title>
        <authorList>
            <person name="Arias T."/>
            <person name="Riano-Pachon D.M."/>
            <person name="Di Stilio V.S."/>
        </authorList>
    </citation>
    <scope>NUCLEOTIDE SEQUENCE [LARGE SCALE GENOMIC DNA]</scope>
    <source>
        <strain evidence="2">cv. WT478/WT964</strain>
        <tissue evidence="1">Leaves</tissue>
    </source>
</reference>
<dbReference type="EMBL" id="JABWDY010009789">
    <property type="protein sequence ID" value="KAF5201159.1"/>
    <property type="molecule type" value="Genomic_DNA"/>
</dbReference>
<evidence type="ECO:0000313" key="2">
    <source>
        <dbReference type="Proteomes" id="UP000554482"/>
    </source>
</evidence>
<accession>A0A7J6WUT9</accession>